<dbReference type="EMBL" id="SNZF01000015">
    <property type="protein sequence ID" value="TDR34233.1"/>
    <property type="molecule type" value="Genomic_DNA"/>
</dbReference>
<dbReference type="Proteomes" id="UP000294958">
    <property type="component" value="Unassembled WGS sequence"/>
</dbReference>
<feature type="non-terminal residue" evidence="1">
    <location>
        <position position="61"/>
    </location>
</feature>
<dbReference type="AlphaFoldDB" id="A0A4R6YDZ3"/>
<reference evidence="1 2" key="1">
    <citation type="submission" date="2019-03" db="EMBL/GenBank/DDBJ databases">
        <title>Genomic Encyclopedia of Type Strains, Phase IV (KMG-IV): sequencing the most valuable type-strain genomes for metagenomic binning, comparative biology and taxonomic classification.</title>
        <authorList>
            <person name="Goeker M."/>
        </authorList>
    </citation>
    <scope>NUCLEOTIDE SEQUENCE [LARGE SCALE GENOMIC DNA]</scope>
    <source>
        <strain evidence="1 2">DSM 11603</strain>
    </source>
</reference>
<evidence type="ECO:0000313" key="1">
    <source>
        <dbReference type="EMBL" id="TDR34233.1"/>
    </source>
</evidence>
<protein>
    <submittedName>
        <fullName evidence="1">Uncharacterized protein</fullName>
    </submittedName>
</protein>
<organism evidence="1 2">
    <name type="scientific">Aquamicrobium defluvii</name>
    <dbReference type="NCBI Taxonomy" id="69279"/>
    <lineage>
        <taxon>Bacteria</taxon>
        <taxon>Pseudomonadati</taxon>
        <taxon>Pseudomonadota</taxon>
        <taxon>Alphaproteobacteria</taxon>
        <taxon>Hyphomicrobiales</taxon>
        <taxon>Phyllobacteriaceae</taxon>
        <taxon>Aquamicrobium</taxon>
    </lineage>
</organism>
<evidence type="ECO:0000313" key="2">
    <source>
        <dbReference type="Proteomes" id="UP000294958"/>
    </source>
</evidence>
<gene>
    <name evidence="1" type="ORF">DES43_1151</name>
</gene>
<keyword evidence="2" id="KW-1185">Reference proteome</keyword>
<proteinExistence type="predicted"/>
<comment type="caution">
    <text evidence="1">The sequence shown here is derived from an EMBL/GenBank/DDBJ whole genome shotgun (WGS) entry which is preliminary data.</text>
</comment>
<sequence length="61" mass="6057">MTAAAVERVSISKGDLMSIANETAELLCGLGVLPASVSGGTLVVRSPVTGEELARVGEVSG</sequence>
<name>A0A4R6YDZ3_9HYPH</name>
<accession>A0A4R6YDZ3</accession>